<sequence>MVAAALRFVFPEIVCGNELREVLGVCWREDLVCDSPWRRLDGCAEGSVEDTVSGGEGRLVRRRLYRLCKGGAGVGRENRGSRSCLVASGVGFGRGHRLRVDEARDEANFARRSVGRADAG</sequence>
<accession>A0A0E0LU40</accession>
<proteinExistence type="predicted"/>
<protein>
    <submittedName>
        <fullName evidence="1">Uncharacterized protein</fullName>
    </submittedName>
</protein>
<dbReference type="Gramene" id="OPUNC08G10870.1">
    <property type="protein sequence ID" value="OPUNC08G10870.1"/>
    <property type="gene ID" value="OPUNC08G10870"/>
</dbReference>
<name>A0A0E0LU40_ORYPU</name>
<evidence type="ECO:0000313" key="2">
    <source>
        <dbReference type="Proteomes" id="UP000026962"/>
    </source>
</evidence>
<evidence type="ECO:0000313" key="1">
    <source>
        <dbReference type="EnsemblPlants" id="OPUNC08G10870.1"/>
    </source>
</evidence>
<keyword evidence="2" id="KW-1185">Reference proteome</keyword>
<organism evidence="1">
    <name type="scientific">Oryza punctata</name>
    <name type="common">Red rice</name>
    <dbReference type="NCBI Taxonomy" id="4537"/>
    <lineage>
        <taxon>Eukaryota</taxon>
        <taxon>Viridiplantae</taxon>
        <taxon>Streptophyta</taxon>
        <taxon>Embryophyta</taxon>
        <taxon>Tracheophyta</taxon>
        <taxon>Spermatophyta</taxon>
        <taxon>Magnoliopsida</taxon>
        <taxon>Liliopsida</taxon>
        <taxon>Poales</taxon>
        <taxon>Poaceae</taxon>
        <taxon>BOP clade</taxon>
        <taxon>Oryzoideae</taxon>
        <taxon>Oryzeae</taxon>
        <taxon>Oryzinae</taxon>
        <taxon>Oryza</taxon>
    </lineage>
</organism>
<dbReference type="EnsemblPlants" id="OPUNC08G10870.1">
    <property type="protein sequence ID" value="OPUNC08G10870.1"/>
    <property type="gene ID" value="OPUNC08G10870"/>
</dbReference>
<reference evidence="1" key="2">
    <citation type="submission" date="2018-05" db="EMBL/GenBank/DDBJ databases">
        <title>OpunRS2 (Oryza punctata Reference Sequence Version 2).</title>
        <authorList>
            <person name="Zhang J."/>
            <person name="Kudrna D."/>
            <person name="Lee S."/>
            <person name="Talag J."/>
            <person name="Welchert J."/>
            <person name="Wing R.A."/>
        </authorList>
    </citation>
    <scope>NUCLEOTIDE SEQUENCE [LARGE SCALE GENOMIC DNA]</scope>
</reference>
<dbReference type="AlphaFoldDB" id="A0A0E0LU40"/>
<reference evidence="1" key="1">
    <citation type="submission" date="2015-04" db="UniProtKB">
        <authorList>
            <consortium name="EnsemblPlants"/>
        </authorList>
    </citation>
    <scope>IDENTIFICATION</scope>
</reference>
<dbReference type="HOGENOM" id="CLU_2053505_0_0_1"/>
<dbReference type="Proteomes" id="UP000026962">
    <property type="component" value="Chromosome 8"/>
</dbReference>